<reference evidence="1" key="1">
    <citation type="journal article" date="2020" name="Nature">
        <title>Giant virus diversity and host interactions through global metagenomics.</title>
        <authorList>
            <person name="Schulz F."/>
            <person name="Roux S."/>
            <person name="Paez-Espino D."/>
            <person name="Jungbluth S."/>
            <person name="Walsh D.A."/>
            <person name="Denef V.J."/>
            <person name="McMahon K.D."/>
            <person name="Konstantinidis K.T."/>
            <person name="Eloe-Fadrosh E.A."/>
            <person name="Kyrpides N.C."/>
            <person name="Woyke T."/>
        </authorList>
    </citation>
    <scope>NUCLEOTIDE SEQUENCE</scope>
    <source>
        <strain evidence="1">GVMAG-M-3300018428-35</strain>
    </source>
</reference>
<organism evidence="1">
    <name type="scientific">viral metagenome</name>
    <dbReference type="NCBI Taxonomy" id="1070528"/>
    <lineage>
        <taxon>unclassified sequences</taxon>
        <taxon>metagenomes</taxon>
        <taxon>organismal metagenomes</taxon>
    </lineage>
</organism>
<dbReference type="AlphaFoldDB" id="A0A6C0BV94"/>
<evidence type="ECO:0000313" key="1">
    <source>
        <dbReference type="EMBL" id="QHS95459.1"/>
    </source>
</evidence>
<proteinExistence type="predicted"/>
<dbReference type="EMBL" id="MN739251">
    <property type="protein sequence ID" value="QHS95459.1"/>
    <property type="molecule type" value="Genomic_DNA"/>
</dbReference>
<protein>
    <submittedName>
        <fullName evidence="1">Uncharacterized protein</fullName>
    </submittedName>
</protein>
<name>A0A6C0BV94_9ZZZZ</name>
<sequence length="126" mass="15868">MNDQYIHNDYDWLIDEQSMDPGTPKVKKEKNTEWTENDWIETDWVNGDWQNGDWHETEYRPDPYDFKLYTREEFYQYYGRYLEWNLQDPQLMWRRKNIDDMIIRYKNILDPKNINHLIDKFIETFV</sequence>
<accession>A0A6C0BV94</accession>